<dbReference type="Proteomes" id="UP000182278">
    <property type="component" value="Unassembled WGS sequence"/>
</dbReference>
<dbReference type="Gene3D" id="1.10.1510.10">
    <property type="entry name" value="Uncharacterised protein YqeY/AIM41 PF09424, N-terminal domain"/>
    <property type="match status" value="1"/>
</dbReference>
<dbReference type="InterPro" id="IPR042184">
    <property type="entry name" value="YqeY/Aim41_N"/>
</dbReference>
<reference evidence="1 2" key="1">
    <citation type="journal article" date="2016" name="Environ. Microbiol.">
        <title>Genomic resolution of a cold subsurface aquifer community provides metabolic insights for novel microbes adapted to high CO concentrations.</title>
        <authorList>
            <person name="Probst A.J."/>
            <person name="Castelle C.J."/>
            <person name="Singh A."/>
            <person name="Brown C.T."/>
            <person name="Anantharaman K."/>
            <person name="Sharon I."/>
            <person name="Hug L.A."/>
            <person name="Burstein D."/>
            <person name="Emerson J.B."/>
            <person name="Thomas B.C."/>
            <person name="Banfield J.F."/>
        </authorList>
    </citation>
    <scope>NUCLEOTIDE SEQUENCE [LARGE SCALE GENOMIC DNA]</scope>
    <source>
        <strain evidence="1">CG1_02_38_46</strain>
    </source>
</reference>
<dbReference type="Gene3D" id="1.10.10.410">
    <property type="match status" value="1"/>
</dbReference>
<comment type="caution">
    <text evidence="1">The sequence shown here is derived from an EMBL/GenBank/DDBJ whole genome shotgun (WGS) entry which is preliminary data.</text>
</comment>
<dbReference type="STRING" id="1817893.AUJ66_05450"/>
<name>A0A1J4SEM8_9BACT</name>
<dbReference type="PANTHER" id="PTHR28055">
    <property type="entry name" value="ALTERED INHERITANCE OF MITOCHONDRIA PROTEIN 41, MITOCHONDRIAL"/>
    <property type="match status" value="1"/>
</dbReference>
<evidence type="ECO:0000313" key="1">
    <source>
        <dbReference type="EMBL" id="OIN96717.1"/>
    </source>
</evidence>
<accession>A0A1J4SEM8</accession>
<sequence length="151" mass="17553">MSLYEKLEQDMKEALRNREEIRLSTIRFLRSQIKNRQIHKKSPLTDEEIIETVQREINQRREIFPALERASRQDLIKQTNEEIVILEGYLPAQLSQEELKQIIDEVIKEVGAAGPRDMGKVMGILMPRVKGKTDGKVVSELVKVRLNECNN</sequence>
<evidence type="ECO:0000313" key="2">
    <source>
        <dbReference type="Proteomes" id="UP000182278"/>
    </source>
</evidence>
<dbReference type="EMBL" id="MNUO01000082">
    <property type="protein sequence ID" value="OIN96717.1"/>
    <property type="molecule type" value="Genomic_DNA"/>
</dbReference>
<dbReference type="Pfam" id="PF09424">
    <property type="entry name" value="YqeY"/>
    <property type="match status" value="1"/>
</dbReference>
<dbReference type="AlphaFoldDB" id="A0A1J4SEM8"/>
<dbReference type="SUPFAM" id="SSF89095">
    <property type="entry name" value="GatB/YqeY motif"/>
    <property type="match status" value="1"/>
</dbReference>
<organism evidence="1 2">
    <name type="scientific">Candidatus Desantisbacteria bacterium CG1_02_38_46</name>
    <dbReference type="NCBI Taxonomy" id="1817893"/>
    <lineage>
        <taxon>Bacteria</taxon>
        <taxon>Candidatus Desantisiibacteriota</taxon>
    </lineage>
</organism>
<dbReference type="GO" id="GO:0016884">
    <property type="term" value="F:carbon-nitrogen ligase activity, with glutamine as amido-N-donor"/>
    <property type="evidence" value="ECO:0007669"/>
    <property type="project" value="InterPro"/>
</dbReference>
<dbReference type="InterPro" id="IPR019004">
    <property type="entry name" value="YqeY/Aim41"/>
</dbReference>
<dbReference type="GO" id="GO:0016740">
    <property type="term" value="F:transferase activity"/>
    <property type="evidence" value="ECO:0007669"/>
    <property type="project" value="UniProtKB-KW"/>
</dbReference>
<proteinExistence type="predicted"/>
<keyword evidence="1" id="KW-0808">Transferase</keyword>
<dbReference type="PANTHER" id="PTHR28055:SF1">
    <property type="entry name" value="ALTERED INHERITANCE OF MITOCHONDRIA PROTEIN 41, MITOCHONDRIAL"/>
    <property type="match status" value="1"/>
</dbReference>
<gene>
    <name evidence="1" type="ORF">AUJ66_05450</name>
</gene>
<dbReference type="InterPro" id="IPR023168">
    <property type="entry name" value="GatB_Yqey_C_2"/>
</dbReference>
<dbReference type="InterPro" id="IPR003789">
    <property type="entry name" value="Asn/Gln_tRNA_amidoTrase-B-like"/>
</dbReference>
<protein>
    <submittedName>
        <fullName evidence="1">Aspartyl-tRNA amidotransferase</fullName>
    </submittedName>
</protein>